<feature type="transmembrane region" description="Helical" evidence="10">
    <location>
        <begin position="131"/>
        <end position="154"/>
    </location>
</feature>
<evidence type="ECO:0000259" key="11">
    <source>
        <dbReference type="PROSITE" id="PS50262"/>
    </source>
</evidence>
<dbReference type="GO" id="GO:0004930">
    <property type="term" value="F:G protein-coupled receptor activity"/>
    <property type="evidence" value="ECO:0007669"/>
    <property type="project" value="UniProtKB-KW"/>
</dbReference>
<keyword evidence="2" id="KW-1003">Cell membrane</keyword>
<dbReference type="Proteomes" id="UP001046870">
    <property type="component" value="Chromosome 9"/>
</dbReference>
<keyword evidence="13" id="KW-1185">Reference proteome</keyword>
<evidence type="ECO:0000313" key="13">
    <source>
        <dbReference type="Proteomes" id="UP001046870"/>
    </source>
</evidence>
<reference evidence="12" key="1">
    <citation type="submission" date="2021-01" db="EMBL/GenBank/DDBJ databases">
        <authorList>
            <person name="Zahm M."/>
            <person name="Roques C."/>
            <person name="Cabau C."/>
            <person name="Klopp C."/>
            <person name="Donnadieu C."/>
            <person name="Jouanno E."/>
            <person name="Lampietro C."/>
            <person name="Louis A."/>
            <person name="Herpin A."/>
            <person name="Echchiki A."/>
            <person name="Berthelot C."/>
            <person name="Parey E."/>
            <person name="Roest-Crollius H."/>
            <person name="Braasch I."/>
            <person name="Postlethwait J."/>
            <person name="Bobe J."/>
            <person name="Montfort J."/>
            <person name="Bouchez O."/>
            <person name="Begum T."/>
            <person name="Mejri S."/>
            <person name="Adams A."/>
            <person name="Chen W.-J."/>
            <person name="Guiguen Y."/>
        </authorList>
    </citation>
    <scope>NUCLEOTIDE SEQUENCE</scope>
    <source>
        <strain evidence="12">YG-15Mar2019-1</strain>
        <tissue evidence="12">Brain</tissue>
    </source>
</reference>
<evidence type="ECO:0000256" key="1">
    <source>
        <dbReference type="ARBA" id="ARBA00004651"/>
    </source>
</evidence>
<dbReference type="PRINTS" id="PR01157">
    <property type="entry name" value="P2YPURNOCPTR"/>
</dbReference>
<evidence type="ECO:0000256" key="6">
    <source>
        <dbReference type="ARBA" id="ARBA00023136"/>
    </source>
</evidence>
<keyword evidence="3 9" id="KW-0812">Transmembrane</keyword>
<dbReference type="PANTHER" id="PTHR24231:SF14">
    <property type="entry name" value="SUCCINATE RECEPTOR 1"/>
    <property type="match status" value="1"/>
</dbReference>
<dbReference type="PROSITE" id="PS50262">
    <property type="entry name" value="G_PROTEIN_RECEP_F1_2"/>
    <property type="match status" value="1"/>
</dbReference>
<evidence type="ECO:0000256" key="3">
    <source>
        <dbReference type="ARBA" id="ARBA00022692"/>
    </source>
</evidence>
<sequence>MASNCTELVHQLEMYYLPTMYTLEFCLGFLGNLVVILGYIFCLKEWKSFNVYLFNLSVSDLIFLCTLPRLVHNYIHGNWKENSSYFCISNRYILHVNLYSSILFMVWVSVDRYLLLKNPLRLHVLQRLRSAIVVAILTWVIVNVQIAPLMYFIIEDLKSNHWSTCNDFASLSGTQGTLSYSLALTLTGYLLPLLGLCLSSYKLTVFLKAQERMFDSQAASYRRPLRLVVALAAMFFLLYSPYHVMRNVRIASLLPQFGFPRCTKDYIEGIYIITRPIAFSHSVLNPIFYFFMGDHFRELLLDKLKKLMVGKSSHHQGN</sequence>
<comment type="caution">
    <text evidence="12">The sequence shown here is derived from an EMBL/GenBank/DDBJ whole genome shotgun (WGS) entry which is preliminary data.</text>
</comment>
<gene>
    <name evidence="12" type="ORF">MATL_G00119610</name>
</gene>
<feature type="transmembrane region" description="Helical" evidence="10">
    <location>
        <begin position="180"/>
        <end position="203"/>
    </location>
</feature>
<evidence type="ECO:0000313" key="12">
    <source>
        <dbReference type="EMBL" id="KAG7470992.1"/>
    </source>
</evidence>
<keyword evidence="7 9" id="KW-0675">Receptor</keyword>
<dbReference type="Gene3D" id="1.20.1070.10">
    <property type="entry name" value="Rhodopsin 7-helix transmembrane proteins"/>
    <property type="match status" value="1"/>
</dbReference>
<evidence type="ECO:0000256" key="2">
    <source>
        <dbReference type="ARBA" id="ARBA00022475"/>
    </source>
</evidence>
<name>A0A9D3PZI5_MEGAT</name>
<dbReference type="PANTHER" id="PTHR24231">
    <property type="entry name" value="PURINOCEPTOR-RELATED G-PROTEIN COUPLED RECEPTOR"/>
    <property type="match status" value="1"/>
</dbReference>
<feature type="transmembrane region" description="Helical" evidence="10">
    <location>
        <begin position="92"/>
        <end position="110"/>
    </location>
</feature>
<proteinExistence type="inferred from homology"/>
<dbReference type="SUPFAM" id="SSF81321">
    <property type="entry name" value="Family A G protein-coupled receptor-like"/>
    <property type="match status" value="1"/>
</dbReference>
<organism evidence="12 13">
    <name type="scientific">Megalops atlanticus</name>
    <name type="common">Tarpon</name>
    <name type="synonym">Clupea gigantea</name>
    <dbReference type="NCBI Taxonomy" id="7932"/>
    <lineage>
        <taxon>Eukaryota</taxon>
        <taxon>Metazoa</taxon>
        <taxon>Chordata</taxon>
        <taxon>Craniata</taxon>
        <taxon>Vertebrata</taxon>
        <taxon>Euteleostomi</taxon>
        <taxon>Actinopterygii</taxon>
        <taxon>Neopterygii</taxon>
        <taxon>Teleostei</taxon>
        <taxon>Elopiformes</taxon>
        <taxon>Megalopidae</taxon>
        <taxon>Megalops</taxon>
    </lineage>
</organism>
<comment type="similarity">
    <text evidence="9">Belongs to the G-protein coupled receptor 1 family.</text>
</comment>
<dbReference type="EMBL" id="JAFDVH010000009">
    <property type="protein sequence ID" value="KAG7470992.1"/>
    <property type="molecule type" value="Genomic_DNA"/>
</dbReference>
<comment type="subcellular location">
    <subcellularLocation>
        <location evidence="1">Cell membrane</location>
        <topology evidence="1">Multi-pass membrane protein</topology>
    </subcellularLocation>
</comment>
<dbReference type="Pfam" id="PF00001">
    <property type="entry name" value="7tm_1"/>
    <property type="match status" value="1"/>
</dbReference>
<feature type="transmembrane region" description="Helical" evidence="10">
    <location>
        <begin position="224"/>
        <end position="242"/>
    </location>
</feature>
<feature type="domain" description="G-protein coupled receptors family 1 profile" evidence="11">
    <location>
        <begin position="31"/>
        <end position="289"/>
    </location>
</feature>
<dbReference type="GO" id="GO:0005886">
    <property type="term" value="C:plasma membrane"/>
    <property type="evidence" value="ECO:0007669"/>
    <property type="project" value="UniProtKB-SubCell"/>
</dbReference>
<dbReference type="InterPro" id="IPR000276">
    <property type="entry name" value="GPCR_Rhodpsn"/>
</dbReference>
<evidence type="ECO:0000256" key="9">
    <source>
        <dbReference type="RuleBase" id="RU000688"/>
    </source>
</evidence>
<dbReference type="InterPro" id="IPR017452">
    <property type="entry name" value="GPCR_Rhodpsn_7TM"/>
</dbReference>
<keyword evidence="8 9" id="KW-0807">Transducer</keyword>
<evidence type="ECO:0000256" key="4">
    <source>
        <dbReference type="ARBA" id="ARBA00022989"/>
    </source>
</evidence>
<evidence type="ECO:0000256" key="7">
    <source>
        <dbReference type="ARBA" id="ARBA00023170"/>
    </source>
</evidence>
<evidence type="ECO:0000256" key="10">
    <source>
        <dbReference type="SAM" id="Phobius"/>
    </source>
</evidence>
<protein>
    <recommendedName>
        <fullName evidence="11">G-protein coupled receptors family 1 profile domain-containing protein</fullName>
    </recommendedName>
</protein>
<feature type="transmembrane region" description="Helical" evidence="10">
    <location>
        <begin position="20"/>
        <end position="42"/>
    </location>
</feature>
<keyword evidence="6 10" id="KW-0472">Membrane</keyword>
<keyword evidence="4 10" id="KW-1133">Transmembrane helix</keyword>
<keyword evidence="5 9" id="KW-0297">G-protein coupled receptor</keyword>
<evidence type="ECO:0000256" key="8">
    <source>
        <dbReference type="ARBA" id="ARBA00023224"/>
    </source>
</evidence>
<evidence type="ECO:0000256" key="5">
    <source>
        <dbReference type="ARBA" id="ARBA00023040"/>
    </source>
</evidence>
<feature type="transmembrane region" description="Helical" evidence="10">
    <location>
        <begin position="49"/>
        <end position="72"/>
    </location>
</feature>
<dbReference type="OrthoDB" id="9927220at2759"/>
<accession>A0A9D3PZI5</accession>
<dbReference type="PROSITE" id="PS00237">
    <property type="entry name" value="G_PROTEIN_RECEP_F1_1"/>
    <property type="match status" value="1"/>
</dbReference>
<dbReference type="PRINTS" id="PR00237">
    <property type="entry name" value="GPCRRHODOPSN"/>
</dbReference>
<dbReference type="AlphaFoldDB" id="A0A9D3PZI5"/>